<dbReference type="EMBL" id="JARJCM010000007">
    <property type="protein sequence ID" value="KAJ7044220.1"/>
    <property type="molecule type" value="Genomic_DNA"/>
</dbReference>
<feature type="region of interest" description="Disordered" evidence="1">
    <location>
        <begin position="1"/>
        <end position="104"/>
    </location>
</feature>
<evidence type="ECO:0000313" key="3">
    <source>
        <dbReference type="Proteomes" id="UP001218188"/>
    </source>
</evidence>
<evidence type="ECO:0000256" key="1">
    <source>
        <dbReference type="SAM" id="MobiDB-lite"/>
    </source>
</evidence>
<name>A0AAD6TFJ2_9AGAR</name>
<reference evidence="2" key="1">
    <citation type="submission" date="2023-03" db="EMBL/GenBank/DDBJ databases">
        <title>Massive genome expansion in bonnet fungi (Mycena s.s.) driven by repeated elements and novel gene families across ecological guilds.</title>
        <authorList>
            <consortium name="Lawrence Berkeley National Laboratory"/>
            <person name="Harder C.B."/>
            <person name="Miyauchi S."/>
            <person name="Viragh M."/>
            <person name="Kuo A."/>
            <person name="Thoen E."/>
            <person name="Andreopoulos B."/>
            <person name="Lu D."/>
            <person name="Skrede I."/>
            <person name="Drula E."/>
            <person name="Henrissat B."/>
            <person name="Morin E."/>
            <person name="Kohler A."/>
            <person name="Barry K."/>
            <person name="LaButti K."/>
            <person name="Morin E."/>
            <person name="Salamov A."/>
            <person name="Lipzen A."/>
            <person name="Mereny Z."/>
            <person name="Hegedus B."/>
            <person name="Baldrian P."/>
            <person name="Stursova M."/>
            <person name="Weitz H."/>
            <person name="Taylor A."/>
            <person name="Grigoriev I.V."/>
            <person name="Nagy L.G."/>
            <person name="Martin F."/>
            <person name="Kauserud H."/>
        </authorList>
    </citation>
    <scope>NUCLEOTIDE SEQUENCE</scope>
    <source>
        <strain evidence="2">CBHHK200</strain>
    </source>
</reference>
<feature type="non-terminal residue" evidence="2">
    <location>
        <position position="127"/>
    </location>
</feature>
<dbReference type="AlphaFoldDB" id="A0AAD6TFJ2"/>
<protein>
    <submittedName>
        <fullName evidence="2">Uncharacterized protein</fullName>
    </submittedName>
</protein>
<proteinExistence type="predicted"/>
<feature type="compositionally biased region" description="Basic and acidic residues" evidence="1">
    <location>
        <begin position="1"/>
        <end position="23"/>
    </location>
</feature>
<sequence>MDMHEEGPEDSTHALDEHGRDPAAFETLTTALERHRSLSPAPVEPRIHHFPPRRLHINTTHAQRLSAAPTLASESEGELSIPPSPTRVVPGNYISPHKDAGLPGTSDLEEYSWRAANKVVRAHTSRK</sequence>
<keyword evidence="3" id="KW-1185">Reference proteome</keyword>
<gene>
    <name evidence="2" type="ORF">C8F04DRAFT_1356568</name>
</gene>
<evidence type="ECO:0000313" key="2">
    <source>
        <dbReference type="EMBL" id="KAJ7044220.1"/>
    </source>
</evidence>
<organism evidence="2 3">
    <name type="scientific">Mycena alexandri</name>
    <dbReference type="NCBI Taxonomy" id="1745969"/>
    <lineage>
        <taxon>Eukaryota</taxon>
        <taxon>Fungi</taxon>
        <taxon>Dikarya</taxon>
        <taxon>Basidiomycota</taxon>
        <taxon>Agaricomycotina</taxon>
        <taxon>Agaricomycetes</taxon>
        <taxon>Agaricomycetidae</taxon>
        <taxon>Agaricales</taxon>
        <taxon>Marasmiineae</taxon>
        <taxon>Mycenaceae</taxon>
        <taxon>Mycena</taxon>
    </lineage>
</organism>
<comment type="caution">
    <text evidence="2">The sequence shown here is derived from an EMBL/GenBank/DDBJ whole genome shotgun (WGS) entry which is preliminary data.</text>
</comment>
<dbReference type="Proteomes" id="UP001218188">
    <property type="component" value="Unassembled WGS sequence"/>
</dbReference>
<accession>A0AAD6TFJ2</accession>